<name>A0A9P7C031_9FUNG</name>
<keyword evidence="3" id="KW-1185">Reference proteome</keyword>
<dbReference type="EMBL" id="JAANIU010013109">
    <property type="protein sequence ID" value="KAG1530147.1"/>
    <property type="molecule type" value="Genomic_DNA"/>
</dbReference>
<proteinExistence type="predicted"/>
<protein>
    <submittedName>
        <fullName evidence="2">Uncharacterized protein</fullName>
    </submittedName>
</protein>
<gene>
    <name evidence="2" type="ORF">G6F50_017512</name>
</gene>
<accession>A0A9P7C031</accession>
<feature type="compositionally biased region" description="Polar residues" evidence="1">
    <location>
        <begin position="17"/>
        <end position="60"/>
    </location>
</feature>
<dbReference type="AlphaFoldDB" id="A0A9P7C031"/>
<dbReference type="Proteomes" id="UP000740926">
    <property type="component" value="Unassembled WGS sequence"/>
</dbReference>
<feature type="region of interest" description="Disordered" evidence="1">
    <location>
        <begin position="1"/>
        <end position="81"/>
    </location>
</feature>
<evidence type="ECO:0000313" key="2">
    <source>
        <dbReference type="EMBL" id="KAG1530147.1"/>
    </source>
</evidence>
<evidence type="ECO:0000313" key="3">
    <source>
        <dbReference type="Proteomes" id="UP000740926"/>
    </source>
</evidence>
<sequence length="81" mass="9403">MNQPQLSTMDIGRKLDNSQYLSSHNMQHHSNGLPQHSNQSDILNLIQQTIRNELNTQQSTGRPYNRTYRNNNNGNYNIGNY</sequence>
<organism evidence="2 3">
    <name type="scientific">Rhizopus delemar</name>
    <dbReference type="NCBI Taxonomy" id="936053"/>
    <lineage>
        <taxon>Eukaryota</taxon>
        <taxon>Fungi</taxon>
        <taxon>Fungi incertae sedis</taxon>
        <taxon>Mucoromycota</taxon>
        <taxon>Mucoromycotina</taxon>
        <taxon>Mucoromycetes</taxon>
        <taxon>Mucorales</taxon>
        <taxon>Mucorineae</taxon>
        <taxon>Rhizopodaceae</taxon>
        <taxon>Rhizopus</taxon>
    </lineage>
</organism>
<evidence type="ECO:0000256" key="1">
    <source>
        <dbReference type="SAM" id="MobiDB-lite"/>
    </source>
</evidence>
<comment type="caution">
    <text evidence="2">The sequence shown here is derived from an EMBL/GenBank/DDBJ whole genome shotgun (WGS) entry which is preliminary data.</text>
</comment>
<reference evidence="2 3" key="1">
    <citation type="journal article" date="2020" name="Microb. Genom.">
        <title>Genetic diversity of clinical and environmental Mucorales isolates obtained from an investigation of mucormycosis cases among solid organ transplant recipients.</title>
        <authorList>
            <person name="Nguyen M.H."/>
            <person name="Kaul D."/>
            <person name="Muto C."/>
            <person name="Cheng S.J."/>
            <person name="Richter R.A."/>
            <person name="Bruno V.M."/>
            <person name="Liu G."/>
            <person name="Beyhan S."/>
            <person name="Sundermann A.J."/>
            <person name="Mounaud S."/>
            <person name="Pasculle A.W."/>
            <person name="Nierman W.C."/>
            <person name="Driscoll E."/>
            <person name="Cumbie R."/>
            <person name="Clancy C.J."/>
            <person name="Dupont C.L."/>
        </authorList>
    </citation>
    <scope>NUCLEOTIDE SEQUENCE [LARGE SCALE GENOMIC DNA]</scope>
    <source>
        <strain evidence="2 3">GL24</strain>
    </source>
</reference>
<feature type="compositionally biased region" description="Low complexity" evidence="1">
    <location>
        <begin position="61"/>
        <end position="81"/>
    </location>
</feature>